<sequence>MPLVDAALPPNQPTIPSIHLIRLRPPGPFPARSSAALPKPRGRSIPLGGGPNVSASCLLACFAHCPSSRPLPLFRSAAFQTQPPCATGQARCVAPTHADQNPSVFLLVRTGL</sequence>
<keyword evidence="2" id="KW-1185">Reference proteome</keyword>
<dbReference type="RefSeq" id="XP_060414081.1">
    <property type="nucleotide sequence ID" value="XM_060557849.1"/>
</dbReference>
<accession>A0AAD8V5Q9</accession>
<reference evidence="1" key="1">
    <citation type="submission" date="2021-06" db="EMBL/GenBank/DDBJ databases">
        <title>Comparative genomics, transcriptomics and evolutionary studies reveal genomic signatures of adaptation to plant cell wall in hemibiotrophic fungi.</title>
        <authorList>
            <consortium name="DOE Joint Genome Institute"/>
            <person name="Baroncelli R."/>
            <person name="Diaz J.F."/>
            <person name="Benocci T."/>
            <person name="Peng M."/>
            <person name="Battaglia E."/>
            <person name="Haridas S."/>
            <person name="Andreopoulos W."/>
            <person name="Labutti K."/>
            <person name="Pangilinan J."/>
            <person name="Floch G.L."/>
            <person name="Makela M.R."/>
            <person name="Henrissat B."/>
            <person name="Grigoriev I.V."/>
            <person name="Crouch J.A."/>
            <person name="De Vries R.P."/>
            <person name="Sukno S.A."/>
            <person name="Thon M.R."/>
        </authorList>
    </citation>
    <scope>NUCLEOTIDE SEQUENCE</scope>
    <source>
        <strain evidence="1">CBS 125086</strain>
    </source>
</reference>
<dbReference type="Proteomes" id="UP001230504">
    <property type="component" value="Unassembled WGS sequence"/>
</dbReference>
<name>A0AAD8V5Q9_9PEZI</name>
<protein>
    <submittedName>
        <fullName evidence="1">Uncharacterized protein</fullName>
    </submittedName>
</protein>
<evidence type="ECO:0000313" key="2">
    <source>
        <dbReference type="Proteomes" id="UP001230504"/>
    </source>
</evidence>
<dbReference type="EMBL" id="JAHLJV010000030">
    <property type="protein sequence ID" value="KAK1590599.1"/>
    <property type="molecule type" value="Genomic_DNA"/>
</dbReference>
<comment type="caution">
    <text evidence="1">The sequence shown here is derived from an EMBL/GenBank/DDBJ whole genome shotgun (WGS) entry which is preliminary data.</text>
</comment>
<dbReference type="GeneID" id="85442089"/>
<gene>
    <name evidence="1" type="ORF">LY79DRAFT_554318</name>
</gene>
<organism evidence="1 2">
    <name type="scientific">Colletotrichum navitas</name>
    <dbReference type="NCBI Taxonomy" id="681940"/>
    <lineage>
        <taxon>Eukaryota</taxon>
        <taxon>Fungi</taxon>
        <taxon>Dikarya</taxon>
        <taxon>Ascomycota</taxon>
        <taxon>Pezizomycotina</taxon>
        <taxon>Sordariomycetes</taxon>
        <taxon>Hypocreomycetidae</taxon>
        <taxon>Glomerellales</taxon>
        <taxon>Glomerellaceae</taxon>
        <taxon>Colletotrichum</taxon>
        <taxon>Colletotrichum graminicola species complex</taxon>
    </lineage>
</organism>
<proteinExistence type="predicted"/>
<dbReference type="AlphaFoldDB" id="A0AAD8V5Q9"/>
<evidence type="ECO:0000313" key="1">
    <source>
        <dbReference type="EMBL" id="KAK1590599.1"/>
    </source>
</evidence>